<reference evidence="10 11" key="1">
    <citation type="journal article" date="2018" name="Genome Biol. Evol.">
        <title>Multiple Roots of Fruiting Body Formation in Amoebozoa.</title>
        <authorList>
            <person name="Hillmann F."/>
            <person name="Forbes G."/>
            <person name="Novohradska S."/>
            <person name="Ferling I."/>
            <person name="Riege K."/>
            <person name="Groth M."/>
            <person name="Westermann M."/>
            <person name="Marz M."/>
            <person name="Spaller T."/>
            <person name="Winckler T."/>
            <person name="Schaap P."/>
            <person name="Glockner G."/>
        </authorList>
    </citation>
    <scope>NUCLEOTIDE SEQUENCE [LARGE SCALE GENOMIC DNA]</scope>
    <source>
        <strain evidence="10 11">Jena</strain>
    </source>
</reference>
<dbReference type="InterPro" id="IPR007810">
    <property type="entry name" value="Pep3/Vps18_beta-prop"/>
</dbReference>
<accession>A0A2P6NFD3</accession>
<dbReference type="OrthoDB" id="1845386at2759"/>
<keyword evidence="5" id="KW-0472">Membrane</keyword>
<feature type="domain" description="RING-type" evidence="9">
    <location>
        <begin position="847"/>
        <end position="946"/>
    </location>
</feature>
<organism evidence="10 11">
    <name type="scientific">Planoprotostelium fungivorum</name>
    <dbReference type="NCBI Taxonomy" id="1890364"/>
    <lineage>
        <taxon>Eukaryota</taxon>
        <taxon>Amoebozoa</taxon>
        <taxon>Evosea</taxon>
        <taxon>Variosea</taxon>
        <taxon>Cavosteliida</taxon>
        <taxon>Cavosteliaceae</taxon>
        <taxon>Planoprotostelium</taxon>
    </lineage>
</organism>
<evidence type="ECO:0000313" key="10">
    <source>
        <dbReference type="EMBL" id="PRP82641.1"/>
    </source>
</evidence>
<dbReference type="CDD" id="cd16462">
    <property type="entry name" value="RING-H2_Pep3p-like"/>
    <property type="match status" value="1"/>
</dbReference>
<evidence type="ECO:0000256" key="6">
    <source>
        <dbReference type="ARBA" id="ARBA00029433"/>
    </source>
</evidence>
<dbReference type="GO" id="GO:0048284">
    <property type="term" value="P:organelle fusion"/>
    <property type="evidence" value="ECO:0007669"/>
    <property type="project" value="TreeGrafter"/>
</dbReference>
<gene>
    <name evidence="10" type="ORF">PROFUN_09752</name>
</gene>
<keyword evidence="11" id="KW-1185">Reference proteome</keyword>
<evidence type="ECO:0000256" key="8">
    <source>
        <dbReference type="SAM" id="Coils"/>
    </source>
</evidence>
<dbReference type="GO" id="GO:0006904">
    <property type="term" value="P:vesicle docking involved in exocytosis"/>
    <property type="evidence" value="ECO:0007669"/>
    <property type="project" value="TreeGrafter"/>
</dbReference>
<dbReference type="GO" id="GO:0005768">
    <property type="term" value="C:endosome"/>
    <property type="evidence" value="ECO:0007669"/>
    <property type="project" value="TreeGrafter"/>
</dbReference>
<evidence type="ECO:0000256" key="1">
    <source>
        <dbReference type="ARBA" id="ARBA00010454"/>
    </source>
</evidence>
<dbReference type="Gene3D" id="1.25.40.10">
    <property type="entry name" value="Tetratricopeptide repeat domain"/>
    <property type="match status" value="1"/>
</dbReference>
<dbReference type="Pfam" id="PF00637">
    <property type="entry name" value="Clathrin"/>
    <property type="match status" value="1"/>
</dbReference>
<dbReference type="FunCoup" id="A0A2P6NFD3">
    <property type="interactions" value="923"/>
</dbReference>
<dbReference type="InterPro" id="IPR058919">
    <property type="entry name" value="Pep3/Vps18_RING_C"/>
</dbReference>
<feature type="repeat" description="CHCR" evidence="7">
    <location>
        <begin position="610"/>
        <end position="766"/>
    </location>
</feature>
<dbReference type="EMBL" id="MDYQ01000099">
    <property type="protein sequence ID" value="PRP82641.1"/>
    <property type="molecule type" value="Genomic_DNA"/>
</dbReference>
<dbReference type="STRING" id="1890364.A0A2P6NFD3"/>
<evidence type="ECO:0000256" key="4">
    <source>
        <dbReference type="ARBA" id="ARBA00022833"/>
    </source>
</evidence>
<dbReference type="GO" id="GO:0030897">
    <property type="term" value="C:HOPS complex"/>
    <property type="evidence" value="ECO:0007669"/>
    <property type="project" value="TreeGrafter"/>
</dbReference>
<dbReference type="PANTHER" id="PTHR23323">
    <property type="entry name" value="VACUOLAR PROTEIN SORTING-ASSOCIATED PROTEIN"/>
    <property type="match status" value="1"/>
</dbReference>
<dbReference type="GO" id="GO:0008270">
    <property type="term" value="F:zinc ion binding"/>
    <property type="evidence" value="ECO:0007669"/>
    <property type="project" value="UniProtKB-KW"/>
</dbReference>
<keyword evidence="2" id="KW-0479">Metal-binding</keyword>
<protein>
    <recommendedName>
        <fullName evidence="9">RING-type domain-containing protein</fullName>
    </recommendedName>
</protein>
<dbReference type="InterPro" id="IPR055358">
    <property type="entry name" value="CHCR"/>
</dbReference>
<dbReference type="SUPFAM" id="SSF50978">
    <property type="entry name" value="WD40 repeat-like"/>
    <property type="match status" value="1"/>
</dbReference>
<dbReference type="GO" id="GO:0030674">
    <property type="term" value="F:protein-macromolecule adaptor activity"/>
    <property type="evidence" value="ECO:0007669"/>
    <property type="project" value="TreeGrafter"/>
</dbReference>
<dbReference type="GO" id="GO:0007032">
    <property type="term" value="P:endosome organization"/>
    <property type="evidence" value="ECO:0007669"/>
    <property type="project" value="TreeGrafter"/>
</dbReference>
<keyword evidence="3" id="KW-0863">Zinc-finger</keyword>
<evidence type="ECO:0000313" key="11">
    <source>
        <dbReference type="Proteomes" id="UP000241769"/>
    </source>
</evidence>
<dbReference type="InterPro" id="IPR011990">
    <property type="entry name" value="TPR-like_helical_dom_sf"/>
</dbReference>
<dbReference type="SUPFAM" id="SSF57850">
    <property type="entry name" value="RING/U-box"/>
    <property type="match status" value="1"/>
</dbReference>
<dbReference type="PROSITE" id="PS50236">
    <property type="entry name" value="CHCR"/>
    <property type="match status" value="1"/>
</dbReference>
<dbReference type="InterPro" id="IPR036322">
    <property type="entry name" value="WD40_repeat_dom_sf"/>
</dbReference>
<proteinExistence type="inferred from homology"/>
<dbReference type="InterPro" id="IPR001841">
    <property type="entry name" value="Znf_RING"/>
</dbReference>
<dbReference type="SMART" id="SM00184">
    <property type="entry name" value="RING"/>
    <property type="match status" value="1"/>
</dbReference>
<comment type="subcellular location">
    <subcellularLocation>
        <location evidence="6">Endomembrane system</location>
        <topology evidence="6">Peripheral membrane protein</topology>
        <orientation evidence="6">Cytoplasmic side</orientation>
    </subcellularLocation>
</comment>
<keyword evidence="8" id="KW-0175">Coiled coil</keyword>
<dbReference type="Pfam" id="PF26148">
    <property type="entry name" value="VPS18_RING_C"/>
    <property type="match status" value="1"/>
</dbReference>
<dbReference type="Pfam" id="PF05131">
    <property type="entry name" value="Pep3_Vps18"/>
    <property type="match status" value="1"/>
</dbReference>
<sequence>MFVEEGAIGEYGEEFQAEPEVTPVFSLRAVEFNPGGKIKHMVVCSDILVMALGNNQITRLDLGQPSKIQDISISKGDDQIHKLFMDPSGHHLIISMTNEDNYYIFLNWQKPKLLSKLRGIKIESVAWNKNGDATSTKQILIGTSKGKIYETVIESNEKAFMERLVSGGGKDQTFQQVYTLNENMPITGLRFEAFPTENSKYFVMAATPTRVYQFIGGPTFEQLFAKYETNAGFLELPGDLDHSDLAFFSKYSQGLPQSFAWLTGPGVYYGDLIFGSQNTGESVMVDHSLVPYPSFPGSEMATTVVDGRNRMLSIPLSLILTQYHFVLLYYDRIQAISSITREVVWEEQFGKRIRNIRGMAYDQNGKAMRTAWLYTETQVYEIYIDSEDRNVWEMYLSRNLFDAAYQHCKNDRQMDKVLTSQAEHNFKNKEYKVAAACYGKTKKSFEEIALKFYSINEQSALRNYLSHKLKSIKQNENATQCTLIATWLTEIYLDKLNECSSNNSGPQQQKEIMQNQEVMEEEFEKFLQENEKYLDQSTTYNLIASHGRIKELLFYATLKKDHERVIQYHIQNGDYKKALGVLQEGGTPKMYYEFSPIFMHHIPYYTVNLWIKNHQQLEPRKLLPSIMRYNHASNIEDGQVNQAIRYLEFCVKRCQNEDMAIHDYLLSLYVQQRSEKELIAFIEQRDKFFDIKNALRLCLKENKTKPCVLLYSAMGQYEEAVDLALEVDLNLAKENANKPEEDEGLRKKLWLKIARFVVEQKKDIQGAMELLNECDLLKIEDILPFFPDFTRIDQFKNEICSSLEDYNRHIDQLKTEMEEATRSADLIRKDIKDIRNKYGFIGVSENCSLCKTPALAREFYLFPCAHAFHEDCLKTKMMKGIGSVDIKRLTKLTEELGHLQRDEFKEVTDYNPTENREDRENSAMYSKMEKIKEEIDNLVAAECPFCGQMMIQSITEPFVTANDLEALTWQI</sequence>
<dbReference type="AlphaFoldDB" id="A0A2P6NFD3"/>
<dbReference type="Proteomes" id="UP000241769">
    <property type="component" value="Unassembled WGS sequence"/>
</dbReference>
<dbReference type="InParanoid" id="A0A2P6NFD3"/>
<dbReference type="GO" id="GO:0006886">
    <property type="term" value="P:intracellular protein transport"/>
    <property type="evidence" value="ECO:0007669"/>
    <property type="project" value="UniProtKB-UniRule"/>
</dbReference>
<keyword evidence="4" id="KW-0862">Zinc</keyword>
<comment type="similarity">
    <text evidence="1">Belongs to the VPS18 family.</text>
</comment>
<evidence type="ECO:0000256" key="7">
    <source>
        <dbReference type="PROSITE-ProRule" id="PRU01006"/>
    </source>
</evidence>
<evidence type="ECO:0000256" key="2">
    <source>
        <dbReference type="ARBA" id="ARBA00022723"/>
    </source>
</evidence>
<dbReference type="GO" id="GO:0007033">
    <property type="term" value="P:vacuole organization"/>
    <property type="evidence" value="ECO:0007669"/>
    <property type="project" value="TreeGrafter"/>
</dbReference>
<name>A0A2P6NFD3_9EUKA</name>
<feature type="coiled-coil region" evidence="8">
    <location>
        <begin position="803"/>
        <end position="837"/>
    </location>
</feature>
<evidence type="ECO:0000259" key="9">
    <source>
        <dbReference type="SMART" id="SM00184"/>
    </source>
</evidence>
<evidence type="ECO:0000256" key="3">
    <source>
        <dbReference type="ARBA" id="ARBA00022771"/>
    </source>
</evidence>
<dbReference type="InterPro" id="IPR000547">
    <property type="entry name" value="Clathrin_H-chain/VPS_repeat"/>
</dbReference>
<evidence type="ECO:0000256" key="5">
    <source>
        <dbReference type="ARBA" id="ARBA00023136"/>
    </source>
</evidence>
<comment type="caution">
    <text evidence="10">The sequence shown here is derived from an EMBL/GenBank/DDBJ whole genome shotgun (WGS) entry which is preliminary data.</text>
</comment>
<dbReference type="PANTHER" id="PTHR23323:SF26">
    <property type="entry name" value="VACUOLAR PROTEIN SORTING-ASSOCIATED PROTEIN 18 HOMOLOG"/>
    <property type="match status" value="1"/>
</dbReference>